<keyword evidence="4" id="KW-1185">Reference proteome</keyword>
<evidence type="ECO:0000313" key="4">
    <source>
        <dbReference type="Proteomes" id="UP000013525"/>
    </source>
</evidence>
<reference evidence="3 4" key="1">
    <citation type="journal article" date="2013" name="Genome Announc.">
        <title>Draft Genome Sequence of Rhodococcus rhodnii Strain LMG5362, a Symbiont of Rhodnius prolixus (Hemiptera, Reduviidae, Triatominae), the Principle Vector of Trypanosoma cruzi.</title>
        <authorList>
            <person name="Pachebat J.A."/>
            <person name="van Keulen G."/>
            <person name="Whitten M.M."/>
            <person name="Girdwood S."/>
            <person name="Del Sol R."/>
            <person name="Dyson P.J."/>
            <person name="Facey P.D."/>
        </authorList>
    </citation>
    <scope>NUCLEOTIDE SEQUENCE [LARGE SCALE GENOMIC DNA]</scope>
    <source>
        <strain evidence="3 4">LMG 5362</strain>
    </source>
</reference>
<organism evidence="3 4">
    <name type="scientific">Rhodococcus rhodnii LMG 5362</name>
    <dbReference type="NCBI Taxonomy" id="1273125"/>
    <lineage>
        <taxon>Bacteria</taxon>
        <taxon>Bacillati</taxon>
        <taxon>Actinomycetota</taxon>
        <taxon>Actinomycetes</taxon>
        <taxon>Mycobacteriales</taxon>
        <taxon>Nocardiaceae</taxon>
        <taxon>Rhodococcus</taxon>
    </lineage>
</organism>
<dbReference type="InterPro" id="IPR013486">
    <property type="entry name" value="SpoIID/LytB"/>
</dbReference>
<feature type="region of interest" description="Disordered" evidence="1">
    <location>
        <begin position="497"/>
        <end position="517"/>
    </location>
</feature>
<accession>R7WMW4</accession>
<dbReference type="InterPro" id="IPR013207">
    <property type="entry name" value="LGFP"/>
</dbReference>
<feature type="domain" description="Sporulation stage II protein D amidase enhancer LytB N-terminal" evidence="2">
    <location>
        <begin position="214"/>
        <end position="300"/>
    </location>
</feature>
<dbReference type="PATRIC" id="fig|1273125.3.peg.1970"/>
<dbReference type="eggNOG" id="COG2385">
    <property type="taxonomic scope" value="Bacteria"/>
</dbReference>
<evidence type="ECO:0000313" key="3">
    <source>
        <dbReference type="EMBL" id="EOM76647.1"/>
    </source>
</evidence>
<dbReference type="Proteomes" id="UP000013525">
    <property type="component" value="Unassembled WGS sequence"/>
</dbReference>
<dbReference type="Pfam" id="PF08310">
    <property type="entry name" value="LGFP"/>
    <property type="match status" value="1"/>
</dbReference>
<comment type="caution">
    <text evidence="3">The sequence shown here is derived from an EMBL/GenBank/DDBJ whole genome shotgun (WGS) entry which is preliminary data.</text>
</comment>
<evidence type="ECO:0000256" key="1">
    <source>
        <dbReference type="SAM" id="MobiDB-lite"/>
    </source>
</evidence>
<dbReference type="NCBIfam" id="TIGR02669">
    <property type="entry name" value="SpoIID_LytB"/>
    <property type="match status" value="1"/>
</dbReference>
<protein>
    <submittedName>
        <fullName evidence="3">Stage II sporulation protein</fullName>
    </submittedName>
</protein>
<dbReference type="EMBL" id="APMY01000063">
    <property type="protein sequence ID" value="EOM76647.1"/>
    <property type="molecule type" value="Genomic_DNA"/>
</dbReference>
<evidence type="ECO:0000259" key="2">
    <source>
        <dbReference type="Pfam" id="PF08486"/>
    </source>
</evidence>
<dbReference type="eggNOG" id="COG5479">
    <property type="taxonomic scope" value="Bacteria"/>
</dbReference>
<dbReference type="Pfam" id="PF08486">
    <property type="entry name" value="SpoIID"/>
    <property type="match status" value="1"/>
</dbReference>
<name>R7WMW4_9NOCA</name>
<feature type="region of interest" description="Disordered" evidence="1">
    <location>
        <begin position="414"/>
        <end position="434"/>
    </location>
</feature>
<dbReference type="GO" id="GO:0030435">
    <property type="term" value="P:sporulation resulting in formation of a cellular spore"/>
    <property type="evidence" value="ECO:0007669"/>
    <property type="project" value="InterPro"/>
</dbReference>
<gene>
    <name evidence="3" type="ORF">Rrhod_2044</name>
</gene>
<proteinExistence type="predicted"/>
<dbReference type="AlphaFoldDB" id="R7WMW4"/>
<dbReference type="InterPro" id="IPR013693">
    <property type="entry name" value="SpoIID/LytB_N"/>
</dbReference>
<sequence length="517" mass="53296">MVRLQEVLAMRLALFAPARPRRRASFALAAVPVLAVAAVGASHVLSPDDVAPVVAADTPYTITGHGHGHGRGMGQWGAYGYAKNEGWAAERILSHYYGGTTLDAAPGAAITVRLVGQDDRQLDVYSDAGGSVAGRPLAPGEAAHLQPTPGGGANVVVTQGCGGEVLWQAQTDHPWVDPVDLAPDRPADQHLRLCDGSASYRGSLGVALDGTAPRVVNSVDLDDYLLAVVPAESRPDWADTGGAEALRAQAIAARSYASTENRTSYADTCDTQDCQVYGGSGAEDPRTTDAVRSTSRSVLVRDGAPVKAEFSASTGGWTAGGDFPAVEDRGDTESPHHDWVVATTAGEIASAFGVGELHDVVAVRNGSGADGGRVTTLKVTGSDGEVEVGGIEARRALDLRSDWFTITEGAVAPPTVAEPEPELNSPGNNVGGPVSPVDEKYRELGGAASTLGAPLGPQMMLPNEAGVFRLYTGGVIIWTQSLGAQVVDSSVLREWIPDGTGSAGDAGEPSGEEPVEG</sequence>